<evidence type="ECO:0000313" key="3">
    <source>
        <dbReference type="Proteomes" id="UP000054359"/>
    </source>
</evidence>
<keyword evidence="1" id="KW-1133">Transmembrane helix</keyword>
<organism evidence="2 3">
    <name type="scientific">Stegodyphus mimosarum</name>
    <name type="common">African social velvet spider</name>
    <dbReference type="NCBI Taxonomy" id="407821"/>
    <lineage>
        <taxon>Eukaryota</taxon>
        <taxon>Metazoa</taxon>
        <taxon>Ecdysozoa</taxon>
        <taxon>Arthropoda</taxon>
        <taxon>Chelicerata</taxon>
        <taxon>Arachnida</taxon>
        <taxon>Araneae</taxon>
        <taxon>Araneomorphae</taxon>
        <taxon>Entelegynae</taxon>
        <taxon>Eresoidea</taxon>
        <taxon>Eresidae</taxon>
        <taxon>Stegodyphus</taxon>
    </lineage>
</organism>
<protein>
    <submittedName>
        <fullName evidence="2">Uncharacterized protein</fullName>
    </submittedName>
</protein>
<feature type="transmembrane region" description="Helical" evidence="1">
    <location>
        <begin position="12"/>
        <end position="40"/>
    </location>
</feature>
<dbReference type="EMBL" id="KK119123">
    <property type="protein sequence ID" value="KFM74821.1"/>
    <property type="molecule type" value="Genomic_DNA"/>
</dbReference>
<evidence type="ECO:0000256" key="1">
    <source>
        <dbReference type="SAM" id="Phobius"/>
    </source>
</evidence>
<dbReference type="AlphaFoldDB" id="A0A087UBT2"/>
<sequence>MDIFAANTAVLAMIVMISSLQSCCKVTALPMTLIYLLIAIRRTLRWLIVKLIIIPASLMMFLPSLKQGNYYHFSSQQLRTTLVWKTGKKELNEKGAL</sequence>
<reference evidence="2 3" key="1">
    <citation type="submission" date="2013-11" db="EMBL/GenBank/DDBJ databases">
        <title>Genome sequencing of Stegodyphus mimosarum.</title>
        <authorList>
            <person name="Bechsgaard J."/>
        </authorList>
    </citation>
    <scope>NUCLEOTIDE SEQUENCE [LARGE SCALE GENOMIC DNA]</scope>
</reference>
<feature type="transmembrane region" description="Helical" evidence="1">
    <location>
        <begin position="47"/>
        <end position="65"/>
    </location>
</feature>
<proteinExistence type="predicted"/>
<dbReference type="Proteomes" id="UP000054359">
    <property type="component" value="Unassembled WGS sequence"/>
</dbReference>
<evidence type="ECO:0000313" key="2">
    <source>
        <dbReference type="EMBL" id="KFM74821.1"/>
    </source>
</evidence>
<keyword evidence="1" id="KW-0472">Membrane</keyword>
<accession>A0A087UBT2</accession>
<gene>
    <name evidence="2" type="ORF">X975_11389</name>
</gene>
<feature type="non-terminal residue" evidence="2">
    <location>
        <position position="97"/>
    </location>
</feature>
<keyword evidence="1" id="KW-0812">Transmembrane</keyword>
<name>A0A087UBT2_STEMI</name>
<keyword evidence="3" id="KW-1185">Reference proteome</keyword>